<gene>
    <name evidence="2" type="ORF">SAMN02745108_02336</name>
</gene>
<evidence type="ECO:0000313" key="3">
    <source>
        <dbReference type="Proteomes" id="UP000190449"/>
    </source>
</evidence>
<organism evidence="2 3">
    <name type="scientific">Fibrobacter intestinalis</name>
    <dbReference type="NCBI Taxonomy" id="28122"/>
    <lineage>
        <taxon>Bacteria</taxon>
        <taxon>Pseudomonadati</taxon>
        <taxon>Fibrobacterota</taxon>
        <taxon>Fibrobacteria</taxon>
        <taxon>Fibrobacterales</taxon>
        <taxon>Fibrobacteraceae</taxon>
        <taxon>Fibrobacter</taxon>
    </lineage>
</organism>
<keyword evidence="1" id="KW-0732">Signal</keyword>
<evidence type="ECO:0000313" key="2">
    <source>
        <dbReference type="EMBL" id="SKA04686.1"/>
    </source>
</evidence>
<protein>
    <submittedName>
        <fullName evidence="2">Uncharacterized protein</fullName>
    </submittedName>
</protein>
<proteinExistence type="predicted"/>
<feature type="signal peptide" evidence="1">
    <location>
        <begin position="1"/>
        <end position="26"/>
    </location>
</feature>
<dbReference type="STRING" id="28122.SAMN02745108_02336"/>
<accession>A0A1T4QLX9</accession>
<sequence length="99" mass="11185">MTKRFCFFLCVLTSFLLAHNPVQVEAFDEQGNNPLFIEGDWAGTIFAPKARLVLGQAKKKIYGRFVGNGITVHQYASLYAVPFAPEMETTVAYFNMEEK</sequence>
<evidence type="ECO:0000256" key="1">
    <source>
        <dbReference type="SAM" id="SignalP"/>
    </source>
</evidence>
<dbReference type="Proteomes" id="UP000190449">
    <property type="component" value="Unassembled WGS sequence"/>
</dbReference>
<dbReference type="AlphaFoldDB" id="A0A1T4QLX9"/>
<feature type="chain" id="PRO_5012526971" evidence="1">
    <location>
        <begin position="27"/>
        <end position="99"/>
    </location>
</feature>
<dbReference type="RefSeq" id="WP_078777068.1">
    <property type="nucleotide sequence ID" value="NZ_FUWU01000050.1"/>
</dbReference>
<name>A0A1T4QLX9_9BACT</name>
<reference evidence="2 3" key="1">
    <citation type="submission" date="2017-02" db="EMBL/GenBank/DDBJ databases">
        <authorList>
            <person name="Peterson S.W."/>
        </authorList>
    </citation>
    <scope>NUCLEOTIDE SEQUENCE [LARGE SCALE GENOMIC DNA]</scope>
    <source>
        <strain evidence="2 3">ATCC 43854</strain>
    </source>
</reference>
<dbReference type="EMBL" id="FUWU01000050">
    <property type="protein sequence ID" value="SKA04686.1"/>
    <property type="molecule type" value="Genomic_DNA"/>
</dbReference>